<dbReference type="GO" id="GO:0005975">
    <property type="term" value="P:carbohydrate metabolic process"/>
    <property type="evidence" value="ECO:0007669"/>
    <property type="project" value="InterPro"/>
</dbReference>
<gene>
    <name evidence="2" type="ORF">FEM33_08510</name>
</gene>
<evidence type="ECO:0000313" key="2">
    <source>
        <dbReference type="EMBL" id="KAA6440613.1"/>
    </source>
</evidence>
<comment type="caution">
    <text evidence="2">The sequence shown here is derived from an EMBL/GenBank/DDBJ whole genome shotgun (WGS) entry which is preliminary data.</text>
</comment>
<dbReference type="CDD" id="cd01399">
    <property type="entry name" value="GlcN6P_deaminase"/>
    <property type="match status" value="1"/>
</dbReference>
<dbReference type="Proteomes" id="UP000323994">
    <property type="component" value="Unassembled WGS sequence"/>
</dbReference>
<dbReference type="InterPro" id="IPR037171">
    <property type="entry name" value="NagB/RpiA_transferase-like"/>
</dbReference>
<reference evidence="2 3" key="1">
    <citation type="submission" date="2019-05" db="EMBL/GenBank/DDBJ databases">
        <authorList>
            <person name="Qu J.-H."/>
        </authorList>
    </citation>
    <scope>NUCLEOTIDE SEQUENCE [LARGE SCALE GENOMIC DNA]</scope>
    <source>
        <strain evidence="2 3">NS28</strain>
    </source>
</reference>
<name>A0A5M8R1L0_9BACT</name>
<dbReference type="GO" id="GO:0042802">
    <property type="term" value="F:identical protein binding"/>
    <property type="evidence" value="ECO:0007669"/>
    <property type="project" value="TreeGrafter"/>
</dbReference>
<dbReference type="GO" id="GO:0004342">
    <property type="term" value="F:glucosamine-6-phosphate deaminase activity"/>
    <property type="evidence" value="ECO:0007669"/>
    <property type="project" value="InterPro"/>
</dbReference>
<dbReference type="OrthoDB" id="9791139at2"/>
<evidence type="ECO:0000313" key="3">
    <source>
        <dbReference type="Proteomes" id="UP000323994"/>
    </source>
</evidence>
<sequence length="258" mass="29128">MKVDQLEIRIFDTRQEMGETAAKMVADKIRELQQSQEFVNIIFASAPSQNEFLAALKEEKGIAWERINAFHMDEYINLPNDAPQNFGYFLKVKLFDHVPLHSVSYLDGNAADVEKECERYAQLLQENPIDIVCLGIGENGHLAFNDPHVAFFNDPLEVKMVELDDACRQQQVNDACFETFGEVPETALTLTIPTLLKAKYAYAIVPGEKKAQAVYHTVAEDIQEEFPSTILRKHPNAILFIDKASSGKLKEISSYSQA</sequence>
<dbReference type="RefSeq" id="WP_139011605.1">
    <property type="nucleotide sequence ID" value="NZ_VBSN01000027.1"/>
</dbReference>
<accession>A0A5M8R1L0</accession>
<keyword evidence="3" id="KW-1185">Reference proteome</keyword>
<proteinExistence type="predicted"/>
<dbReference type="GO" id="GO:0005737">
    <property type="term" value="C:cytoplasm"/>
    <property type="evidence" value="ECO:0007669"/>
    <property type="project" value="TreeGrafter"/>
</dbReference>
<organism evidence="2 3">
    <name type="scientific">Dyadobacter flavalbus</name>
    <dbReference type="NCBI Taxonomy" id="2579942"/>
    <lineage>
        <taxon>Bacteria</taxon>
        <taxon>Pseudomonadati</taxon>
        <taxon>Bacteroidota</taxon>
        <taxon>Cytophagia</taxon>
        <taxon>Cytophagales</taxon>
        <taxon>Spirosomataceae</taxon>
        <taxon>Dyadobacter</taxon>
    </lineage>
</organism>
<evidence type="ECO:0000259" key="1">
    <source>
        <dbReference type="Pfam" id="PF01182"/>
    </source>
</evidence>
<dbReference type="PANTHER" id="PTHR11280:SF6">
    <property type="entry name" value="GLUCOSAMINE-6-PHOSPHATE ISOMERASE NAGB"/>
    <property type="match status" value="1"/>
</dbReference>
<dbReference type="InterPro" id="IPR006148">
    <property type="entry name" value="Glc/Gal-6P_isomerase"/>
</dbReference>
<dbReference type="InterPro" id="IPR004547">
    <property type="entry name" value="Glucosamine6P_isomerase"/>
</dbReference>
<dbReference type="GO" id="GO:0006046">
    <property type="term" value="P:N-acetylglucosamine catabolic process"/>
    <property type="evidence" value="ECO:0007669"/>
    <property type="project" value="TreeGrafter"/>
</dbReference>
<dbReference type="Gene3D" id="3.40.50.1360">
    <property type="match status" value="1"/>
</dbReference>
<feature type="domain" description="Glucosamine/galactosamine-6-phosphate isomerase" evidence="1">
    <location>
        <begin position="13"/>
        <end position="233"/>
    </location>
</feature>
<dbReference type="PANTHER" id="PTHR11280">
    <property type="entry name" value="GLUCOSAMINE-6-PHOSPHATE ISOMERASE"/>
    <property type="match status" value="1"/>
</dbReference>
<dbReference type="AlphaFoldDB" id="A0A5M8R1L0"/>
<dbReference type="EMBL" id="VBSN01000027">
    <property type="protein sequence ID" value="KAA6440613.1"/>
    <property type="molecule type" value="Genomic_DNA"/>
</dbReference>
<dbReference type="Pfam" id="PF01182">
    <property type="entry name" value="Glucosamine_iso"/>
    <property type="match status" value="1"/>
</dbReference>
<dbReference type="GO" id="GO:0019262">
    <property type="term" value="P:N-acetylneuraminate catabolic process"/>
    <property type="evidence" value="ECO:0007669"/>
    <property type="project" value="TreeGrafter"/>
</dbReference>
<protein>
    <submittedName>
        <fullName evidence="2">Glucosamine-6-phosphate deaminase</fullName>
    </submittedName>
</protein>
<dbReference type="SUPFAM" id="SSF100950">
    <property type="entry name" value="NagB/RpiA/CoA transferase-like"/>
    <property type="match status" value="1"/>
</dbReference>
<dbReference type="GO" id="GO:0006043">
    <property type="term" value="P:glucosamine catabolic process"/>
    <property type="evidence" value="ECO:0007669"/>
    <property type="project" value="TreeGrafter"/>
</dbReference>